<evidence type="ECO:0000256" key="2">
    <source>
        <dbReference type="ARBA" id="ARBA00022723"/>
    </source>
</evidence>
<evidence type="ECO:0000313" key="9">
    <source>
        <dbReference type="Proteomes" id="UP001495910"/>
    </source>
</evidence>
<dbReference type="RefSeq" id="WP_342830129.1">
    <property type="nucleotide sequence ID" value="NZ_JBANDC010000010.1"/>
</dbReference>
<dbReference type="InterPro" id="IPR018560">
    <property type="entry name" value="DUF2016"/>
</dbReference>
<dbReference type="InterPro" id="IPR028090">
    <property type="entry name" value="JAB_dom_prok"/>
</dbReference>
<reference evidence="8 9" key="1">
    <citation type="submission" date="2024-02" db="EMBL/GenBank/DDBJ databases">
        <title>Draft genome sequence of Collimonas sp. strain H4R21, an effective mineral-weathering bacterial strain isolated from the beech rhizosphere.</title>
        <authorList>
            <person name="Morin E."/>
            <person name="Uroz S."/>
            <person name="Leveau J.H.J."/>
            <person name="Kumar R."/>
            <person name="Rey M.W."/>
            <person name="Pham J."/>
        </authorList>
    </citation>
    <scope>NUCLEOTIDE SEQUENCE [LARGE SCALE GENOMIC DNA]</scope>
    <source>
        <strain evidence="8 9">H4R21</strain>
    </source>
</reference>
<organism evidence="8 9">
    <name type="scientific">Collimonas rhizosphaerae</name>
    <dbReference type="NCBI Taxonomy" id="3126357"/>
    <lineage>
        <taxon>Bacteria</taxon>
        <taxon>Pseudomonadati</taxon>
        <taxon>Pseudomonadota</taxon>
        <taxon>Betaproteobacteria</taxon>
        <taxon>Burkholderiales</taxon>
        <taxon>Oxalobacteraceae</taxon>
        <taxon>Collimonas</taxon>
    </lineage>
</organism>
<evidence type="ECO:0000259" key="7">
    <source>
        <dbReference type="Pfam" id="PF14464"/>
    </source>
</evidence>
<proteinExistence type="predicted"/>
<evidence type="ECO:0000256" key="1">
    <source>
        <dbReference type="ARBA" id="ARBA00022670"/>
    </source>
</evidence>
<dbReference type="InterPro" id="IPR022499">
    <property type="entry name" value="PRTRC_protein-A"/>
</dbReference>
<keyword evidence="5" id="KW-0482">Metalloprotease</keyword>
<gene>
    <name evidence="8" type="ORF">V8G57_15530</name>
</gene>
<dbReference type="EMBL" id="JBANDC010000010">
    <property type="protein sequence ID" value="MEM4988804.1"/>
    <property type="molecule type" value="Genomic_DNA"/>
</dbReference>
<comment type="caution">
    <text evidence="8">The sequence shown here is derived from an EMBL/GenBank/DDBJ whole genome shotgun (WGS) entry which is preliminary data.</text>
</comment>
<evidence type="ECO:0000259" key="6">
    <source>
        <dbReference type="Pfam" id="PF09436"/>
    </source>
</evidence>
<evidence type="ECO:0000256" key="3">
    <source>
        <dbReference type="ARBA" id="ARBA00022801"/>
    </source>
</evidence>
<keyword evidence="4" id="KW-0862">Zinc</keyword>
<feature type="domain" description="DUF2016" evidence="6">
    <location>
        <begin position="56"/>
        <end position="125"/>
    </location>
</feature>
<keyword evidence="1" id="KW-0645">Protease</keyword>
<evidence type="ECO:0000256" key="4">
    <source>
        <dbReference type="ARBA" id="ARBA00022833"/>
    </source>
</evidence>
<name>A0ABU9PXS4_9BURK</name>
<dbReference type="NCBIfam" id="TIGR03735">
    <property type="entry name" value="PRTRC_A"/>
    <property type="match status" value="1"/>
</dbReference>
<evidence type="ECO:0000313" key="8">
    <source>
        <dbReference type="EMBL" id="MEM4988804.1"/>
    </source>
</evidence>
<dbReference type="Pfam" id="PF14464">
    <property type="entry name" value="Prok-JAB"/>
    <property type="match status" value="1"/>
</dbReference>
<feature type="domain" description="JAB" evidence="7">
    <location>
        <begin position="137"/>
        <end position="230"/>
    </location>
</feature>
<keyword evidence="9" id="KW-1185">Reference proteome</keyword>
<keyword evidence="2" id="KW-0479">Metal-binding</keyword>
<evidence type="ECO:0000256" key="5">
    <source>
        <dbReference type="ARBA" id="ARBA00023049"/>
    </source>
</evidence>
<accession>A0ABU9PXS4</accession>
<dbReference type="Pfam" id="PF09436">
    <property type="entry name" value="DUF2016"/>
    <property type="match status" value="1"/>
</dbReference>
<sequence length="262" mass="28649">MNGQQFLINMQNHFDAIATNVSSLEDAIEQRAYSRRPQILAIDSNTPDDDDMFLGDTSLLSLAPVAVVPKYSAFSPLANNGHRFLLAADGMYLEVRRPWLYVVHRLVEQTAVTMPFGEIEPCTQLAFGRISHIVPQIQQFAASAIRELPNEHADMLVWNQTDKTLSDLNVAISHATPGSLTYEARALMDHESLAVDIHSHGAAPAFFSDTDNQDDAGSVKLSAVIGDLDKVQPSIAVRLCLLGLYLPIPVPADKVFAGLEAL</sequence>
<keyword evidence="3" id="KW-0378">Hydrolase</keyword>
<dbReference type="Proteomes" id="UP001495910">
    <property type="component" value="Unassembled WGS sequence"/>
</dbReference>
<protein>
    <submittedName>
        <fullName evidence="8">PRTRC system protein A</fullName>
    </submittedName>
</protein>